<evidence type="ECO:0000256" key="1">
    <source>
        <dbReference type="ARBA" id="ARBA00004651"/>
    </source>
</evidence>
<dbReference type="PANTHER" id="PTHR43386">
    <property type="entry name" value="OLIGOPEPTIDE TRANSPORT SYSTEM PERMEASE PROTEIN APPC"/>
    <property type="match status" value="1"/>
</dbReference>
<dbReference type="RefSeq" id="WP_213145570.1">
    <property type="nucleotide sequence ID" value="NZ_JAGYPE020000020.1"/>
</dbReference>
<sequence length="305" mass="33101">MPHSLENDPNLLENPSQYKKIKATKSKSMEWKTFRKNKLGIVSFIILITMLLIAIAAPIIMPYDPIAQNVVNRAQGPSSSHWLGTDPFGRDILSRIILGSQTSLFVGFLSVAISSIAGGFIGMVAAYKGGWIDDILMRILESIMIIPMLLFGLMVLVALGSSMTTLIVVISIGLIPSIARVARGSTMEVKEKEYIKAAISLGGGNLRIMLLHIFPNILGPLLVMTTLNMSTSIRIEASLSFIGVGVQPPTPAWGNMIQEGFQYITSTPGLVIFPGLALLIVSIAFNILGDAIRDAFDPHIKVQRK</sequence>
<evidence type="ECO:0000256" key="3">
    <source>
        <dbReference type="ARBA" id="ARBA00022475"/>
    </source>
</evidence>
<feature type="transmembrane region" description="Helical" evidence="7">
    <location>
        <begin position="39"/>
        <end position="61"/>
    </location>
</feature>
<evidence type="ECO:0000256" key="5">
    <source>
        <dbReference type="ARBA" id="ARBA00022989"/>
    </source>
</evidence>
<dbReference type="EMBL" id="JAGYPE010000006">
    <property type="protein sequence ID" value="MBS4185735.1"/>
    <property type="molecule type" value="Genomic_DNA"/>
</dbReference>
<dbReference type="AlphaFoldDB" id="A0A942T5C5"/>
<keyword evidence="6 7" id="KW-0472">Membrane</keyword>
<evidence type="ECO:0000256" key="4">
    <source>
        <dbReference type="ARBA" id="ARBA00022692"/>
    </source>
</evidence>
<dbReference type="SUPFAM" id="SSF161098">
    <property type="entry name" value="MetI-like"/>
    <property type="match status" value="1"/>
</dbReference>
<feature type="transmembrane region" description="Helical" evidence="7">
    <location>
        <begin position="139"/>
        <end position="159"/>
    </location>
</feature>
<dbReference type="PANTHER" id="PTHR43386:SF1">
    <property type="entry name" value="D,D-DIPEPTIDE TRANSPORT SYSTEM PERMEASE PROTEIN DDPC-RELATED"/>
    <property type="match status" value="1"/>
</dbReference>
<evidence type="ECO:0000256" key="2">
    <source>
        <dbReference type="ARBA" id="ARBA00022448"/>
    </source>
</evidence>
<dbReference type="Pfam" id="PF12911">
    <property type="entry name" value="OppC_N"/>
    <property type="match status" value="1"/>
</dbReference>
<dbReference type="Proteomes" id="UP000677265">
    <property type="component" value="Unassembled WGS sequence"/>
</dbReference>
<feature type="domain" description="ABC transmembrane type-1" evidence="8">
    <location>
        <begin position="100"/>
        <end position="289"/>
    </location>
</feature>
<keyword evidence="11" id="KW-1185">Reference proteome</keyword>
<keyword evidence="3" id="KW-1003">Cell membrane</keyword>
<keyword evidence="5 7" id="KW-1133">Transmembrane helix</keyword>
<feature type="transmembrane region" description="Helical" evidence="7">
    <location>
        <begin position="104"/>
        <end position="127"/>
    </location>
</feature>
<protein>
    <submittedName>
        <fullName evidence="9">ABC transporter permease</fullName>
    </submittedName>
</protein>
<proteinExistence type="inferred from homology"/>
<organism evidence="9">
    <name type="scientific">Neobacillus citreus</name>
    <dbReference type="NCBI Taxonomy" id="2833578"/>
    <lineage>
        <taxon>Bacteria</taxon>
        <taxon>Bacillati</taxon>
        <taxon>Bacillota</taxon>
        <taxon>Bacilli</taxon>
        <taxon>Bacillales</taxon>
        <taxon>Bacillaceae</taxon>
        <taxon>Neobacillus</taxon>
    </lineage>
</organism>
<dbReference type="InterPro" id="IPR000515">
    <property type="entry name" value="MetI-like"/>
</dbReference>
<dbReference type="Pfam" id="PF00528">
    <property type="entry name" value="BPD_transp_1"/>
    <property type="match status" value="1"/>
</dbReference>
<feature type="transmembrane region" description="Helical" evidence="7">
    <location>
        <begin position="194"/>
        <end position="214"/>
    </location>
</feature>
<evidence type="ECO:0000313" key="10">
    <source>
        <dbReference type="EMBL" id="MCH6266416.1"/>
    </source>
</evidence>
<gene>
    <name evidence="10" type="ORF">KHB02_012875</name>
    <name evidence="9" type="ORF">KHB02_30575</name>
</gene>
<evidence type="ECO:0000256" key="7">
    <source>
        <dbReference type="RuleBase" id="RU363032"/>
    </source>
</evidence>
<keyword evidence="2 7" id="KW-0813">Transport</keyword>
<name>A0A942T5C5_9BACI</name>
<dbReference type="Gene3D" id="1.10.3720.10">
    <property type="entry name" value="MetI-like"/>
    <property type="match status" value="1"/>
</dbReference>
<accession>A0A942T5C5</accession>
<dbReference type="InterPro" id="IPR050366">
    <property type="entry name" value="BP-dependent_transpt_permease"/>
</dbReference>
<comment type="similarity">
    <text evidence="7">Belongs to the binding-protein-dependent transport system permease family.</text>
</comment>
<dbReference type="EMBL" id="JAGYPE020000020">
    <property type="protein sequence ID" value="MCH6266416.1"/>
    <property type="molecule type" value="Genomic_DNA"/>
</dbReference>
<feature type="transmembrane region" description="Helical" evidence="7">
    <location>
        <begin position="165"/>
        <end position="182"/>
    </location>
</feature>
<evidence type="ECO:0000313" key="11">
    <source>
        <dbReference type="Proteomes" id="UP000677265"/>
    </source>
</evidence>
<evidence type="ECO:0000259" key="8">
    <source>
        <dbReference type="PROSITE" id="PS50928"/>
    </source>
</evidence>
<dbReference type="PROSITE" id="PS50928">
    <property type="entry name" value="ABC_TM1"/>
    <property type="match status" value="1"/>
</dbReference>
<evidence type="ECO:0000313" key="9">
    <source>
        <dbReference type="EMBL" id="MBS4185735.1"/>
    </source>
</evidence>
<dbReference type="GO" id="GO:0055085">
    <property type="term" value="P:transmembrane transport"/>
    <property type="evidence" value="ECO:0007669"/>
    <property type="project" value="InterPro"/>
</dbReference>
<dbReference type="GO" id="GO:0005886">
    <property type="term" value="C:plasma membrane"/>
    <property type="evidence" value="ECO:0007669"/>
    <property type="project" value="UniProtKB-SubCell"/>
</dbReference>
<dbReference type="CDD" id="cd06261">
    <property type="entry name" value="TM_PBP2"/>
    <property type="match status" value="1"/>
</dbReference>
<keyword evidence="4 7" id="KW-0812">Transmembrane</keyword>
<evidence type="ECO:0000256" key="6">
    <source>
        <dbReference type="ARBA" id="ARBA00023136"/>
    </source>
</evidence>
<comment type="subcellular location">
    <subcellularLocation>
        <location evidence="1 7">Cell membrane</location>
        <topology evidence="1 7">Multi-pass membrane protein</topology>
    </subcellularLocation>
</comment>
<feature type="transmembrane region" description="Helical" evidence="7">
    <location>
        <begin position="270"/>
        <end position="288"/>
    </location>
</feature>
<dbReference type="InterPro" id="IPR035906">
    <property type="entry name" value="MetI-like_sf"/>
</dbReference>
<reference evidence="9" key="1">
    <citation type="submission" date="2021-05" db="EMBL/GenBank/DDBJ databases">
        <title>Novel Bacillus species.</title>
        <authorList>
            <person name="Liu G."/>
        </authorList>
    </citation>
    <scope>NUCLEOTIDE SEQUENCE</scope>
    <source>
        <strain evidence="9 11">FJAT-50051</strain>
    </source>
</reference>
<dbReference type="InterPro" id="IPR025966">
    <property type="entry name" value="OppC_N"/>
</dbReference>
<comment type="caution">
    <text evidence="9">The sequence shown here is derived from an EMBL/GenBank/DDBJ whole genome shotgun (WGS) entry which is preliminary data.</text>
</comment>